<protein>
    <submittedName>
        <fullName evidence="6">Dihydrolipoamide dehydrogenase</fullName>
    </submittedName>
</protein>
<dbReference type="Pfam" id="PF07992">
    <property type="entry name" value="Pyr_redox_2"/>
    <property type="match status" value="1"/>
</dbReference>
<evidence type="ECO:0000313" key="7">
    <source>
        <dbReference type="Proteomes" id="UP000250245"/>
    </source>
</evidence>
<evidence type="ECO:0000256" key="2">
    <source>
        <dbReference type="ARBA" id="ARBA00022630"/>
    </source>
</evidence>
<dbReference type="InterPro" id="IPR023753">
    <property type="entry name" value="FAD/NAD-binding_dom"/>
</dbReference>
<dbReference type="GO" id="GO:0050660">
    <property type="term" value="F:flavin adenine dinucleotide binding"/>
    <property type="evidence" value="ECO:0007669"/>
    <property type="project" value="TreeGrafter"/>
</dbReference>
<dbReference type="AlphaFoldDB" id="A0A2X2YLU1"/>
<dbReference type="PANTHER" id="PTHR43735:SF3">
    <property type="entry name" value="FERROPTOSIS SUPPRESSOR PROTEIN 1"/>
    <property type="match status" value="1"/>
</dbReference>
<feature type="domain" description="FAD/NAD(P)-binding" evidence="5">
    <location>
        <begin position="18"/>
        <end position="303"/>
    </location>
</feature>
<organism evidence="6 7">
    <name type="scientific">Mobiluncus curtisii</name>
    <dbReference type="NCBI Taxonomy" id="2051"/>
    <lineage>
        <taxon>Bacteria</taxon>
        <taxon>Bacillati</taxon>
        <taxon>Actinomycetota</taxon>
        <taxon>Actinomycetes</taxon>
        <taxon>Actinomycetales</taxon>
        <taxon>Actinomycetaceae</taxon>
        <taxon>Mobiluncus</taxon>
    </lineage>
</organism>
<evidence type="ECO:0000313" key="6">
    <source>
        <dbReference type="EMBL" id="SQB64597.1"/>
    </source>
</evidence>
<evidence type="ECO:0000259" key="5">
    <source>
        <dbReference type="Pfam" id="PF07992"/>
    </source>
</evidence>
<proteinExistence type="inferred from homology"/>
<name>A0A2X2YLU1_9ACTO</name>
<sequence length="379" mass="40559">MLEGVNPRGAEAGGSVVRVTVVGGGYGGITVAGGLDDVAEVTLVEQKDQFVHHAAALRAAVDDIWTHTIFMPYSRLLKHGRVVHGEATRVEGTTVHLANHDPIEADYLVLATGTTYPYPAKHNIPTASLAKRRLEETRNNLSQAKRVMLVGAGTVAIEFAGELFTNFPDIEIIMVDRSPHILGSNEYAEDLREVLTADLQQAGVRLVLGAPLAYLPPTDIGELAPFHVETQAGVGIDADMWFLCYGAQTASGYLRANYGDSLNNEGQVTVDEYLRVKGQNHVYAVGDITDVHESKRADAARAHARVVVANIKAEIAGQAPSTTYTPGKMWIVLPLGVEGGASQLTGPNGESQIVGPDETSEIKGTDLMVTMVRGQLHLP</sequence>
<keyword evidence="2" id="KW-0285">Flavoprotein</keyword>
<evidence type="ECO:0000256" key="4">
    <source>
        <dbReference type="ARBA" id="ARBA00023002"/>
    </source>
</evidence>
<dbReference type="GO" id="GO:0004174">
    <property type="term" value="F:electron-transferring-flavoprotein dehydrogenase activity"/>
    <property type="evidence" value="ECO:0007669"/>
    <property type="project" value="TreeGrafter"/>
</dbReference>
<evidence type="ECO:0000256" key="1">
    <source>
        <dbReference type="ARBA" id="ARBA00006442"/>
    </source>
</evidence>
<dbReference type="SUPFAM" id="SSF51905">
    <property type="entry name" value="FAD/NAD(P)-binding domain"/>
    <property type="match status" value="1"/>
</dbReference>
<accession>A0A2X2YLU1</accession>
<dbReference type="InterPro" id="IPR036188">
    <property type="entry name" value="FAD/NAD-bd_sf"/>
</dbReference>
<keyword evidence="3" id="KW-0274">FAD</keyword>
<gene>
    <name evidence="6" type="ORF">NCTC11820_00947</name>
</gene>
<evidence type="ECO:0000256" key="3">
    <source>
        <dbReference type="ARBA" id="ARBA00022827"/>
    </source>
</evidence>
<dbReference type="PANTHER" id="PTHR43735">
    <property type="entry name" value="APOPTOSIS-INDUCING FACTOR 1"/>
    <property type="match status" value="1"/>
</dbReference>
<dbReference type="Gene3D" id="3.50.50.100">
    <property type="match status" value="1"/>
</dbReference>
<dbReference type="PRINTS" id="PR00368">
    <property type="entry name" value="FADPNR"/>
</dbReference>
<dbReference type="GO" id="GO:0005737">
    <property type="term" value="C:cytoplasm"/>
    <property type="evidence" value="ECO:0007669"/>
    <property type="project" value="TreeGrafter"/>
</dbReference>
<comment type="similarity">
    <text evidence="1">Belongs to the FAD-dependent oxidoreductase family.</text>
</comment>
<keyword evidence="4" id="KW-0560">Oxidoreductase</keyword>
<dbReference type="Proteomes" id="UP000250245">
    <property type="component" value="Unassembled WGS sequence"/>
</dbReference>
<reference evidence="6 7" key="1">
    <citation type="submission" date="2018-06" db="EMBL/GenBank/DDBJ databases">
        <authorList>
            <consortium name="Pathogen Informatics"/>
            <person name="Doyle S."/>
        </authorList>
    </citation>
    <scope>NUCLEOTIDE SEQUENCE [LARGE SCALE GENOMIC DNA]</scope>
    <source>
        <strain evidence="6 7">NCTC11820</strain>
    </source>
</reference>
<dbReference type="EMBL" id="UASJ01000001">
    <property type="protein sequence ID" value="SQB64597.1"/>
    <property type="molecule type" value="Genomic_DNA"/>
</dbReference>